<sequence>MPPTGAAPPRATDNRRVRGAGAADTDAPQASWRDGDGGRLLVVSGAWTTARLSTIERLRRGREPAATAIDIGGVTALDANGGLMLLALAGVDQTPADGQGGDIAVHGGDDRRRDLLQTLMTAAAAECGRKPRSGGFLGMVETTGRATINALKEARDLVGFIGLVTIAIGRTILQPRRLRMTALVSHIERTGLDAMPIVGLLGFLIGVVLAYQGADQLRQFGAEIFTVNLVGVGVLREMGILLTAIIVAGRSGSAFTAEIGAMTINEEVDAIRTLGLDPVDMLVVPRMLALMITLPLLTFFANMMGLTGGAVMALLTLDISIDQYIRQLESAVTITTFLVGMVKAPVFAAMIAMIGCFQGLRVGRSAAAVGRSTTTSVVEGVFVVILLDALFSVLFSILGV</sequence>
<keyword evidence="2" id="KW-0997">Cell inner membrane</keyword>
<feature type="transmembrane region" description="Helical" evidence="2">
    <location>
        <begin position="194"/>
        <end position="212"/>
    </location>
</feature>
<keyword evidence="2" id="KW-1003">Cell membrane</keyword>
<gene>
    <name evidence="4" type="ORF">WG926_01680</name>
</gene>
<evidence type="ECO:0000256" key="1">
    <source>
        <dbReference type="ARBA" id="ARBA00003787"/>
    </source>
</evidence>
<keyword evidence="5" id="KW-1185">Reference proteome</keyword>
<feature type="transmembrane region" description="Helical" evidence="2">
    <location>
        <begin position="157"/>
        <end position="173"/>
    </location>
</feature>
<feature type="transmembrane region" description="Helical" evidence="2">
    <location>
        <begin position="377"/>
        <end position="398"/>
    </location>
</feature>
<comment type="similarity">
    <text evidence="2">Belongs to the MlaE permease family.</text>
</comment>
<comment type="caution">
    <text evidence="4">The sequence shown here is derived from an EMBL/GenBank/DDBJ whole genome shotgun (WGS) entry which is preliminary data.</text>
</comment>
<name>A0ABU9YDY8_9PROT</name>
<feature type="region of interest" description="Disordered" evidence="3">
    <location>
        <begin position="1"/>
        <end position="33"/>
    </location>
</feature>
<dbReference type="EMBL" id="JBBKTW010000001">
    <property type="protein sequence ID" value="MEN2986995.1"/>
    <property type="molecule type" value="Genomic_DNA"/>
</dbReference>
<dbReference type="Pfam" id="PF02405">
    <property type="entry name" value="MlaE"/>
    <property type="match status" value="1"/>
</dbReference>
<keyword evidence="2" id="KW-0472">Membrane</keyword>
<feature type="transmembrane region" description="Helical" evidence="2">
    <location>
        <begin position="288"/>
        <end position="314"/>
    </location>
</feature>
<feature type="transmembrane region" description="Helical" evidence="2">
    <location>
        <begin position="224"/>
        <end position="248"/>
    </location>
</feature>
<organism evidence="4 5">
    <name type="scientific">Tistrella arctica</name>
    <dbReference type="NCBI Taxonomy" id="3133430"/>
    <lineage>
        <taxon>Bacteria</taxon>
        <taxon>Pseudomonadati</taxon>
        <taxon>Pseudomonadota</taxon>
        <taxon>Alphaproteobacteria</taxon>
        <taxon>Geminicoccales</taxon>
        <taxon>Geminicoccaceae</taxon>
        <taxon>Tistrella</taxon>
    </lineage>
</organism>
<comment type="function">
    <text evidence="1">Could be part of an ABC transporter complex.</text>
</comment>
<evidence type="ECO:0000313" key="4">
    <source>
        <dbReference type="EMBL" id="MEN2986995.1"/>
    </source>
</evidence>
<evidence type="ECO:0000256" key="2">
    <source>
        <dbReference type="RuleBase" id="RU362044"/>
    </source>
</evidence>
<proteinExistence type="inferred from homology"/>
<feature type="transmembrane region" description="Helical" evidence="2">
    <location>
        <begin position="334"/>
        <end position="357"/>
    </location>
</feature>
<dbReference type="PANTHER" id="PTHR30188:SF3">
    <property type="entry name" value="ABC TRANSPORTER PERMEASE"/>
    <property type="match status" value="1"/>
</dbReference>
<comment type="subcellular location">
    <subcellularLocation>
        <location evidence="2">Cell inner membrane</location>
        <topology evidence="2">Multi-pass membrane protein</topology>
    </subcellularLocation>
</comment>
<dbReference type="RefSeq" id="WP_345931108.1">
    <property type="nucleotide sequence ID" value="NZ_JBBKTV010000001.1"/>
</dbReference>
<evidence type="ECO:0000256" key="3">
    <source>
        <dbReference type="SAM" id="MobiDB-lite"/>
    </source>
</evidence>
<accession>A0ABU9YDY8</accession>
<dbReference type="InterPro" id="IPR003453">
    <property type="entry name" value="ABC_MlaE_roteobac"/>
</dbReference>
<dbReference type="NCBIfam" id="TIGR00056">
    <property type="entry name" value="MlaE family lipid ABC transporter permease subunit"/>
    <property type="match status" value="1"/>
</dbReference>
<evidence type="ECO:0000313" key="5">
    <source>
        <dbReference type="Proteomes" id="UP001413721"/>
    </source>
</evidence>
<dbReference type="Proteomes" id="UP001413721">
    <property type="component" value="Unassembled WGS sequence"/>
</dbReference>
<reference evidence="4 5" key="1">
    <citation type="submission" date="2024-03" db="EMBL/GenBank/DDBJ databases">
        <title>High-quality draft genome sequencing of Tistrella sp. BH-R2-4.</title>
        <authorList>
            <person name="Dong C."/>
        </authorList>
    </citation>
    <scope>NUCLEOTIDE SEQUENCE [LARGE SCALE GENOMIC DNA]</scope>
    <source>
        <strain evidence="4 5">BH-R2-4</strain>
    </source>
</reference>
<dbReference type="PANTHER" id="PTHR30188">
    <property type="entry name" value="ABC TRANSPORTER PERMEASE PROTEIN-RELATED"/>
    <property type="match status" value="1"/>
</dbReference>
<protein>
    <submittedName>
        <fullName evidence="4">ABC transporter permease</fullName>
    </submittedName>
</protein>
<keyword evidence="2" id="KW-0812">Transmembrane</keyword>
<dbReference type="InterPro" id="IPR030802">
    <property type="entry name" value="Permease_MalE"/>
</dbReference>
<keyword evidence="2" id="KW-1133">Transmembrane helix</keyword>